<evidence type="ECO:0000256" key="2">
    <source>
        <dbReference type="ARBA" id="ARBA00006906"/>
    </source>
</evidence>
<organism evidence="6 7">
    <name type="scientific">Flavobacterium circumlabens</name>
    <dbReference type="NCBI Taxonomy" id="2133765"/>
    <lineage>
        <taxon>Bacteria</taxon>
        <taxon>Pseudomonadati</taxon>
        <taxon>Bacteroidota</taxon>
        <taxon>Flavobacteriia</taxon>
        <taxon>Flavobacteriales</taxon>
        <taxon>Flavobacteriaceae</taxon>
        <taxon>Flavobacterium</taxon>
    </lineage>
</organism>
<accession>A0ABY2AVP6</accession>
<evidence type="ECO:0000256" key="4">
    <source>
        <dbReference type="ARBA" id="ARBA00023239"/>
    </source>
</evidence>
<evidence type="ECO:0000313" key="6">
    <source>
        <dbReference type="EMBL" id="TCN54581.1"/>
    </source>
</evidence>
<keyword evidence="5" id="KW-0119">Carbohydrate metabolism</keyword>
<comment type="pathway">
    <text evidence="1">Carbohydrate acid metabolism.</text>
</comment>
<reference evidence="6 7" key="1">
    <citation type="journal article" date="2015" name="Stand. Genomic Sci.">
        <title>Genomic Encyclopedia of Bacterial and Archaeal Type Strains, Phase III: the genomes of soil and plant-associated and newly described type strains.</title>
        <authorList>
            <person name="Whitman W.B."/>
            <person name="Woyke T."/>
            <person name="Klenk H.P."/>
            <person name="Zhou Y."/>
            <person name="Lilburn T.G."/>
            <person name="Beck B.J."/>
            <person name="De Vos P."/>
            <person name="Vandamme P."/>
            <person name="Eisen J.A."/>
            <person name="Garrity G."/>
            <person name="Hugenholtz P."/>
            <person name="Kyrpides N.C."/>
        </authorList>
    </citation>
    <scope>NUCLEOTIDE SEQUENCE [LARGE SCALE GENOMIC DNA]</scope>
    <source>
        <strain evidence="6 7">P5626</strain>
    </source>
</reference>
<dbReference type="Proteomes" id="UP000295270">
    <property type="component" value="Unassembled WGS sequence"/>
</dbReference>
<dbReference type="PANTHER" id="PTHR30246:SF1">
    <property type="entry name" value="2-DEHYDRO-3-DEOXY-6-PHOSPHOGALACTONATE ALDOLASE-RELATED"/>
    <property type="match status" value="1"/>
</dbReference>
<dbReference type="SUPFAM" id="SSF51569">
    <property type="entry name" value="Aldolase"/>
    <property type="match status" value="1"/>
</dbReference>
<gene>
    <name evidence="6" type="ORF">EV142_10781</name>
</gene>
<dbReference type="Pfam" id="PF01081">
    <property type="entry name" value="Aldolase"/>
    <property type="match status" value="1"/>
</dbReference>
<protein>
    <submittedName>
        <fullName evidence="6">2-dehydro-3-deoxyphosphogluconate aldolase/(4S)-4-hydroxy-2-oxoglutarate aldolase</fullName>
    </submittedName>
</protein>
<dbReference type="Gene3D" id="3.20.20.70">
    <property type="entry name" value="Aldolase class I"/>
    <property type="match status" value="1"/>
</dbReference>
<keyword evidence="7" id="KW-1185">Reference proteome</keyword>
<dbReference type="EMBL" id="SLWA01000007">
    <property type="protein sequence ID" value="TCN54581.1"/>
    <property type="molecule type" value="Genomic_DNA"/>
</dbReference>
<evidence type="ECO:0000256" key="5">
    <source>
        <dbReference type="ARBA" id="ARBA00023277"/>
    </source>
</evidence>
<sequence>MAILPDWYQDNKYKMAKYSRIEVASQMKENGMVPLFFHSDIEVSKKVLKACYDGGSRLMEFTSRGDFAFEVFGALNKYALTELPGMMLGVGSVTDAAAASLYMQLGANFIVTPVFREDIAIACNRRKVLWSPGCGTLTEIARAEELGCEIVKLFPGDIYGPEFIKAVKGPCPWTSIMPTGGVLPTVESLTSWIGAGAFCVGLGSQLISKEILDNNDFDGLKTKVSQVLEIIKNIKNK</sequence>
<comment type="caution">
    <text evidence="6">The sequence shown here is derived from an EMBL/GenBank/DDBJ whole genome shotgun (WGS) entry which is preliminary data.</text>
</comment>
<evidence type="ECO:0000313" key="7">
    <source>
        <dbReference type="Proteomes" id="UP000295270"/>
    </source>
</evidence>
<evidence type="ECO:0000256" key="1">
    <source>
        <dbReference type="ARBA" id="ARBA00004761"/>
    </source>
</evidence>
<proteinExistence type="inferred from homology"/>
<name>A0ABY2AVP6_9FLAO</name>
<dbReference type="InterPro" id="IPR000887">
    <property type="entry name" value="Aldlse_KDPG_KHG"/>
</dbReference>
<evidence type="ECO:0000256" key="3">
    <source>
        <dbReference type="ARBA" id="ARBA00011233"/>
    </source>
</evidence>
<dbReference type="InterPro" id="IPR013785">
    <property type="entry name" value="Aldolase_TIM"/>
</dbReference>
<comment type="subunit">
    <text evidence="3">Homotrimer.</text>
</comment>
<dbReference type="CDD" id="cd00452">
    <property type="entry name" value="KDPG_aldolase"/>
    <property type="match status" value="1"/>
</dbReference>
<dbReference type="NCBIfam" id="NF005499">
    <property type="entry name" value="PRK07114.1"/>
    <property type="match status" value="1"/>
</dbReference>
<dbReference type="PANTHER" id="PTHR30246">
    <property type="entry name" value="2-KETO-3-DEOXY-6-PHOSPHOGLUCONATE ALDOLASE"/>
    <property type="match status" value="1"/>
</dbReference>
<comment type="similarity">
    <text evidence="2">Belongs to the KHG/KDPG aldolase family.</text>
</comment>
<keyword evidence="4" id="KW-0456">Lyase</keyword>